<evidence type="ECO:0000256" key="1">
    <source>
        <dbReference type="SAM" id="MobiDB-lite"/>
    </source>
</evidence>
<organism evidence="2 3">
    <name type="scientific">Amanita muscaria (strain Koide BX008)</name>
    <dbReference type="NCBI Taxonomy" id="946122"/>
    <lineage>
        <taxon>Eukaryota</taxon>
        <taxon>Fungi</taxon>
        <taxon>Dikarya</taxon>
        <taxon>Basidiomycota</taxon>
        <taxon>Agaricomycotina</taxon>
        <taxon>Agaricomycetes</taxon>
        <taxon>Agaricomycetidae</taxon>
        <taxon>Agaricales</taxon>
        <taxon>Pluteineae</taxon>
        <taxon>Amanitaceae</taxon>
        <taxon>Amanita</taxon>
    </lineage>
</organism>
<feature type="region of interest" description="Disordered" evidence="1">
    <location>
        <begin position="49"/>
        <end position="97"/>
    </location>
</feature>
<evidence type="ECO:0000313" key="2">
    <source>
        <dbReference type="EMBL" id="KIL62427.1"/>
    </source>
</evidence>
<evidence type="ECO:0000313" key="3">
    <source>
        <dbReference type="Proteomes" id="UP000054549"/>
    </source>
</evidence>
<accession>A0A0C2WLH1</accession>
<dbReference type="OrthoDB" id="2679825at2759"/>
<feature type="compositionally biased region" description="Low complexity" evidence="1">
    <location>
        <begin position="78"/>
        <end position="97"/>
    </location>
</feature>
<proteinExistence type="predicted"/>
<sequence>MLTIPINIFKKRGSKRREHRLYIAYYHRTPTPSNPVRYHTALVAIPTPATGTDMEGASECDSPSSSVPPSPSSPTFQSPLFTLPSTTSPSTPASNLTAPNTVAKKAKATKFHVVNVPVNENGRGRVVWQQRVESDYLDVPGPFCNLRSRLACLMFVGHVSSDRKVERTLKKVQVNKYADEFPDYLCTTWMDEALTVLVNEKVIDPLPASPAEFWEVGAQYADRWKEGYGPHAVEIDEQIPCCDRDGNWFPTPLGPVNVSG</sequence>
<dbReference type="HOGENOM" id="CLU_1239852_0_0_1"/>
<gene>
    <name evidence="2" type="ORF">M378DRAFT_794134</name>
</gene>
<reference evidence="2 3" key="1">
    <citation type="submission" date="2014-04" db="EMBL/GenBank/DDBJ databases">
        <title>Evolutionary Origins and Diversification of the Mycorrhizal Mutualists.</title>
        <authorList>
            <consortium name="DOE Joint Genome Institute"/>
            <consortium name="Mycorrhizal Genomics Consortium"/>
            <person name="Kohler A."/>
            <person name="Kuo A."/>
            <person name="Nagy L.G."/>
            <person name="Floudas D."/>
            <person name="Copeland A."/>
            <person name="Barry K.W."/>
            <person name="Cichocki N."/>
            <person name="Veneault-Fourrey C."/>
            <person name="LaButti K."/>
            <person name="Lindquist E.A."/>
            <person name="Lipzen A."/>
            <person name="Lundell T."/>
            <person name="Morin E."/>
            <person name="Murat C."/>
            <person name="Riley R."/>
            <person name="Ohm R."/>
            <person name="Sun H."/>
            <person name="Tunlid A."/>
            <person name="Henrissat B."/>
            <person name="Grigoriev I.V."/>
            <person name="Hibbett D.S."/>
            <person name="Martin F."/>
        </authorList>
    </citation>
    <scope>NUCLEOTIDE SEQUENCE [LARGE SCALE GENOMIC DNA]</scope>
    <source>
        <strain evidence="2 3">Koide BX008</strain>
    </source>
</reference>
<dbReference type="AlphaFoldDB" id="A0A0C2WLH1"/>
<dbReference type="EMBL" id="KN818271">
    <property type="protein sequence ID" value="KIL62427.1"/>
    <property type="molecule type" value="Genomic_DNA"/>
</dbReference>
<protein>
    <submittedName>
        <fullName evidence="2">Uncharacterized protein</fullName>
    </submittedName>
</protein>
<name>A0A0C2WLH1_AMAMK</name>
<dbReference type="InParanoid" id="A0A0C2WLH1"/>
<dbReference type="Proteomes" id="UP000054549">
    <property type="component" value="Unassembled WGS sequence"/>
</dbReference>
<keyword evidence="3" id="KW-1185">Reference proteome</keyword>